<proteinExistence type="predicted"/>
<dbReference type="EMBL" id="HBUE01183281">
    <property type="protein sequence ID" value="CAG6521515.1"/>
    <property type="molecule type" value="Transcribed_RNA"/>
</dbReference>
<reference evidence="2" key="1">
    <citation type="submission" date="2021-05" db="EMBL/GenBank/DDBJ databases">
        <authorList>
            <person name="Alioto T."/>
            <person name="Alioto T."/>
            <person name="Gomez Garrido J."/>
        </authorList>
    </citation>
    <scope>NUCLEOTIDE SEQUENCE</scope>
</reference>
<organism evidence="2">
    <name type="scientific">Culex pipiens</name>
    <name type="common">House mosquito</name>
    <dbReference type="NCBI Taxonomy" id="7175"/>
    <lineage>
        <taxon>Eukaryota</taxon>
        <taxon>Metazoa</taxon>
        <taxon>Ecdysozoa</taxon>
        <taxon>Arthropoda</taxon>
        <taxon>Hexapoda</taxon>
        <taxon>Insecta</taxon>
        <taxon>Pterygota</taxon>
        <taxon>Neoptera</taxon>
        <taxon>Endopterygota</taxon>
        <taxon>Diptera</taxon>
        <taxon>Nematocera</taxon>
        <taxon>Culicoidea</taxon>
        <taxon>Culicidae</taxon>
        <taxon>Culicinae</taxon>
        <taxon>Culicini</taxon>
        <taxon>Culex</taxon>
        <taxon>Culex</taxon>
    </lineage>
</organism>
<accession>A0A8D8JJ18</accession>
<sequence>MLYGAPIPVAVFPKGSNFFLFKLIRMARGVGVKCVFVFLCAFICVELLKLYVHNFFVVVIFILISETWCQPVSFSLSLVPLPLRKRLLMLRLLLWGWMWRVCRR</sequence>
<name>A0A8D8JJ18_CULPI</name>
<keyword evidence="1" id="KW-0812">Transmembrane</keyword>
<protein>
    <submittedName>
        <fullName evidence="2">(northern house mosquito) hypothetical protein</fullName>
    </submittedName>
</protein>
<feature type="transmembrane region" description="Helical" evidence="1">
    <location>
        <begin position="54"/>
        <end position="81"/>
    </location>
</feature>
<feature type="transmembrane region" description="Helical" evidence="1">
    <location>
        <begin position="30"/>
        <end position="48"/>
    </location>
</feature>
<dbReference type="AlphaFoldDB" id="A0A8D8JJ18"/>
<dbReference type="EMBL" id="HBUE01288945">
    <property type="protein sequence ID" value="CAG6573109.1"/>
    <property type="molecule type" value="Transcribed_RNA"/>
</dbReference>
<dbReference type="EMBL" id="HBUE01288950">
    <property type="protein sequence ID" value="CAG6573113.1"/>
    <property type="molecule type" value="Transcribed_RNA"/>
</dbReference>
<evidence type="ECO:0000313" key="2">
    <source>
        <dbReference type="EMBL" id="CAG6573109.1"/>
    </source>
</evidence>
<evidence type="ECO:0000256" key="1">
    <source>
        <dbReference type="SAM" id="Phobius"/>
    </source>
</evidence>
<dbReference type="EMBL" id="HBUE01183276">
    <property type="protein sequence ID" value="CAG6521511.1"/>
    <property type="molecule type" value="Transcribed_RNA"/>
</dbReference>
<keyword evidence="1" id="KW-1133">Transmembrane helix</keyword>
<keyword evidence="1" id="KW-0472">Membrane</keyword>